<comment type="similarity">
    <text evidence="1">Belongs to the RTT106 family.</text>
</comment>
<accession>A0A9P7FRY9</accession>
<feature type="compositionally biased region" description="Acidic residues" evidence="3">
    <location>
        <begin position="410"/>
        <end position="438"/>
    </location>
</feature>
<evidence type="ECO:0000313" key="5">
    <source>
        <dbReference type="EMBL" id="KAG5637442.1"/>
    </source>
</evidence>
<dbReference type="InterPro" id="IPR011993">
    <property type="entry name" value="PH-like_dom_sf"/>
</dbReference>
<dbReference type="PANTHER" id="PTHR45849">
    <property type="entry name" value="FACT COMPLEX SUBUNIT SSRP1"/>
    <property type="match status" value="1"/>
</dbReference>
<feature type="region of interest" description="Disordered" evidence="3">
    <location>
        <begin position="376"/>
        <end position="498"/>
    </location>
</feature>
<evidence type="ECO:0000256" key="3">
    <source>
        <dbReference type="SAM" id="MobiDB-lite"/>
    </source>
</evidence>
<dbReference type="OrthoDB" id="75754at2759"/>
<dbReference type="GO" id="GO:0031491">
    <property type="term" value="F:nucleosome binding"/>
    <property type="evidence" value="ECO:0007669"/>
    <property type="project" value="TreeGrafter"/>
</dbReference>
<keyword evidence="6" id="KW-1185">Reference proteome</keyword>
<name>A0A9P7FRY9_9AGAR</name>
<dbReference type="Gene3D" id="2.30.29.30">
    <property type="entry name" value="Pleckstrin-homology domain (PH domain)/Phosphotyrosine-binding domain (PTB)"/>
    <property type="match status" value="1"/>
</dbReference>
<dbReference type="GO" id="GO:0042393">
    <property type="term" value="F:histone binding"/>
    <property type="evidence" value="ECO:0007669"/>
    <property type="project" value="TreeGrafter"/>
</dbReference>
<dbReference type="SUPFAM" id="SSF50729">
    <property type="entry name" value="PH domain-like"/>
    <property type="match status" value="1"/>
</dbReference>
<comment type="caution">
    <text evidence="5">The sequence shown here is derived from an EMBL/GenBank/DDBJ whole genome shotgun (WGS) entry which is preliminary data.</text>
</comment>
<feature type="region of interest" description="Disordered" evidence="3">
    <location>
        <begin position="71"/>
        <end position="109"/>
    </location>
</feature>
<evidence type="ECO:0000259" key="4">
    <source>
        <dbReference type="SMART" id="SM01287"/>
    </source>
</evidence>
<dbReference type="EMBL" id="JABCKI010005829">
    <property type="protein sequence ID" value="KAG5637442.1"/>
    <property type="molecule type" value="Genomic_DNA"/>
</dbReference>
<evidence type="ECO:0000313" key="6">
    <source>
        <dbReference type="Proteomes" id="UP000717328"/>
    </source>
</evidence>
<feature type="compositionally biased region" description="Acidic residues" evidence="3">
    <location>
        <begin position="384"/>
        <end position="401"/>
    </location>
</feature>
<protein>
    <recommendedName>
        <fullName evidence="4">Histone chaperone RTT106/FACT complex subunit SPT16-like middle domain-containing protein</fullName>
    </recommendedName>
</protein>
<feature type="compositionally biased region" description="Basic and acidic residues" evidence="3">
    <location>
        <begin position="78"/>
        <end position="93"/>
    </location>
</feature>
<evidence type="ECO:0000256" key="2">
    <source>
        <dbReference type="ARBA" id="ARBA00025370"/>
    </source>
</evidence>
<dbReference type="InterPro" id="IPR050454">
    <property type="entry name" value="RTT106/SSRP1_HistChap/FACT"/>
</dbReference>
<dbReference type="AlphaFoldDB" id="A0A9P7FRY9"/>
<dbReference type="Proteomes" id="UP000717328">
    <property type="component" value="Unassembled WGS sequence"/>
</dbReference>
<dbReference type="InterPro" id="IPR013719">
    <property type="entry name" value="RTT106/SPT16-like_middle_dom"/>
</dbReference>
<feature type="compositionally biased region" description="Acidic residues" evidence="3">
    <location>
        <begin position="479"/>
        <end position="498"/>
    </location>
</feature>
<proteinExistence type="inferred from homology"/>
<comment type="function">
    <text evidence="2">Component of the FACT complex, a general chromatin factor that acts to reorganize nucleosomes. The FACT complex is involved in multiple processes that require DNA as a template such as mRNA elongation, DNA replication and DNA repair. During transcription elongation the FACT complex acts as a histone chaperone that both destabilizes and restores nucleosomal structure. It facilitates the passage of RNA polymerase II and transcription by promoting the dissociation of one histone H2A-H2B dimer from the nucleosome, then subsequently promotes the reestablishment of the nucleosome following the passage of RNA polymerase II.</text>
</comment>
<dbReference type="SMART" id="SM01287">
    <property type="entry name" value="Rtt106"/>
    <property type="match status" value="1"/>
</dbReference>
<sequence length="498" mass="53740">MASETPFLRAILPSLPSDLAKKVRTLCGSTSGSEYILDTIIRLISGAECAPGAGADANQWKDKQEDVARILGGMTTRPESKRAREEDDQSERKVAKRQRSSVEGDPSSRADPLFTIHAVSATSPVRKKVDITIHKTVLTLSHPTSHTVEATIPLSTLSRAFILPTRGKQKAHWTVVLLTSDTMDRGKLANNYPQVIFGVDATATTALSYTVHGKAPTTIAKGGALRPILLDFLTRLPTPLIEPTPDVFKSVCTGITSGVSANESGVPGVEAYRGAKPGSLWFSSQGVLWGESRPCEFWALEDLIGKSEGLRVVGGTGRTCSIVLTRKSSEDLAEGEEDVGIEVEFGMVDAKERPGIDAWVRTHRHLFGKKVVGDTKANAHAEADSDEEDEDFEMDSDEDLDGSTSSSTSSDEEQGSGGEGSDDAEESDKEGSDEEEPKEENHPLMRPGAMPRKMNRAVIDMVVGMVEEDMMGTSNAPEPDSEDDSHDALEEEVDELED</sequence>
<organism evidence="5 6">
    <name type="scientific">Sphagnurus paluster</name>
    <dbReference type="NCBI Taxonomy" id="117069"/>
    <lineage>
        <taxon>Eukaryota</taxon>
        <taxon>Fungi</taxon>
        <taxon>Dikarya</taxon>
        <taxon>Basidiomycota</taxon>
        <taxon>Agaricomycotina</taxon>
        <taxon>Agaricomycetes</taxon>
        <taxon>Agaricomycetidae</taxon>
        <taxon>Agaricales</taxon>
        <taxon>Tricholomatineae</taxon>
        <taxon>Lyophyllaceae</taxon>
        <taxon>Sphagnurus</taxon>
    </lineage>
</organism>
<dbReference type="PANTHER" id="PTHR45849:SF3">
    <property type="entry name" value="HISTONE CHAPERONE RTT106"/>
    <property type="match status" value="1"/>
</dbReference>
<evidence type="ECO:0000256" key="1">
    <source>
        <dbReference type="ARBA" id="ARBA00006159"/>
    </source>
</evidence>
<dbReference type="Pfam" id="PF08512">
    <property type="entry name" value="Rttp106-like_middle"/>
    <property type="match status" value="1"/>
</dbReference>
<feature type="domain" description="Histone chaperone RTT106/FACT complex subunit SPT16-like middle" evidence="4">
    <location>
        <begin position="266"/>
        <end position="370"/>
    </location>
</feature>
<reference evidence="5" key="2">
    <citation type="submission" date="2021-10" db="EMBL/GenBank/DDBJ databases">
        <title>Phylogenomics reveals ancestral predisposition of the termite-cultivated fungus Termitomyces towards a domesticated lifestyle.</title>
        <authorList>
            <person name="Auxier B."/>
            <person name="Grum-Grzhimaylo A."/>
            <person name="Cardenas M.E."/>
            <person name="Lodge J.D."/>
            <person name="Laessoe T."/>
            <person name="Pedersen O."/>
            <person name="Smith M.E."/>
            <person name="Kuyper T.W."/>
            <person name="Franco-Molano E.A."/>
            <person name="Baroni T.J."/>
            <person name="Aanen D.K."/>
        </authorList>
    </citation>
    <scope>NUCLEOTIDE SEQUENCE</scope>
    <source>
        <strain evidence="5">D49</strain>
    </source>
</reference>
<reference evidence="5" key="1">
    <citation type="submission" date="2021-02" db="EMBL/GenBank/DDBJ databases">
        <authorList>
            <person name="Nieuwenhuis M."/>
            <person name="Van De Peppel L.J.J."/>
        </authorList>
    </citation>
    <scope>NUCLEOTIDE SEQUENCE</scope>
    <source>
        <strain evidence="5">D49</strain>
    </source>
</reference>
<gene>
    <name evidence="5" type="ORF">H0H81_004551</name>
</gene>